<dbReference type="AlphaFoldDB" id="A0A317D280"/>
<gene>
    <name evidence="1" type="ORF">DKT68_13450</name>
</gene>
<comment type="caution">
    <text evidence="1">The sequence shown here is derived from an EMBL/GenBank/DDBJ whole genome shotgun (WGS) entry which is preliminary data.</text>
</comment>
<sequence>MHQAAMSLARRREPQDKTEALLLANGTILRDPDFSAEPDGRLRSRQIRVGRLPAAGVGLKPPLAQAIVMDHAEAQAAAVLRRPGSPSEATLVLNHTPCNDPVRPLVCEKILSAILPQGTRLTVFLTDGDRTWLHKLYVGTGEGIRR</sequence>
<dbReference type="EMBL" id="QGKR01000186">
    <property type="protein sequence ID" value="PWR08991.1"/>
    <property type="molecule type" value="Genomic_DNA"/>
</dbReference>
<organism evidence="1 2">
    <name type="scientific">Micromonospora acroterricola</name>
    <dbReference type="NCBI Taxonomy" id="2202421"/>
    <lineage>
        <taxon>Bacteria</taxon>
        <taxon>Bacillati</taxon>
        <taxon>Actinomycetota</taxon>
        <taxon>Actinomycetes</taxon>
        <taxon>Micromonosporales</taxon>
        <taxon>Micromonosporaceae</taxon>
        <taxon>Micromonospora</taxon>
    </lineage>
</organism>
<dbReference type="Pfam" id="PF14428">
    <property type="entry name" value="DddA-like"/>
    <property type="match status" value="1"/>
</dbReference>
<protein>
    <recommendedName>
        <fullName evidence="3">SCP1.201-like deaminase</fullName>
    </recommendedName>
</protein>
<evidence type="ECO:0008006" key="3">
    <source>
        <dbReference type="Google" id="ProtNLM"/>
    </source>
</evidence>
<dbReference type="Proteomes" id="UP000245410">
    <property type="component" value="Unassembled WGS sequence"/>
</dbReference>
<name>A0A317D280_9ACTN</name>
<evidence type="ECO:0000313" key="2">
    <source>
        <dbReference type="Proteomes" id="UP000245410"/>
    </source>
</evidence>
<keyword evidence="2" id="KW-1185">Reference proteome</keyword>
<evidence type="ECO:0000313" key="1">
    <source>
        <dbReference type="EMBL" id="PWR08991.1"/>
    </source>
</evidence>
<proteinExistence type="predicted"/>
<accession>A0A317D280</accession>
<dbReference type="InterPro" id="IPR032724">
    <property type="entry name" value="SCP1.201-like"/>
</dbReference>
<reference evidence="1 2" key="1">
    <citation type="submission" date="2018-05" db="EMBL/GenBank/DDBJ databases">
        <title>Micromonospora atacamensis sp. nov., a novel actinobacteria isolated from high altitude Atacama Desert soil.</title>
        <authorList>
            <person name="Carro L."/>
            <person name="Golinska P."/>
            <person name="Klenk H.-P."/>
            <person name="Goodfellow M."/>
        </authorList>
    </citation>
    <scope>NUCLEOTIDE SEQUENCE [LARGE SCALE GENOMIC DNA]</scope>
    <source>
        <strain evidence="1 2">5R2A7</strain>
    </source>
</reference>